<name>A0ACB8Z487_ARCLA</name>
<dbReference type="Proteomes" id="UP001055879">
    <property type="component" value="Linkage Group LG11"/>
</dbReference>
<protein>
    <submittedName>
        <fullName evidence="1">Uncharacterized protein</fullName>
    </submittedName>
</protein>
<evidence type="ECO:0000313" key="1">
    <source>
        <dbReference type="EMBL" id="KAI3692186.1"/>
    </source>
</evidence>
<gene>
    <name evidence="1" type="ORF">L6452_31997</name>
</gene>
<comment type="caution">
    <text evidence="1">The sequence shown here is derived from an EMBL/GenBank/DDBJ whole genome shotgun (WGS) entry which is preliminary data.</text>
</comment>
<keyword evidence="2" id="KW-1185">Reference proteome</keyword>
<dbReference type="EMBL" id="CM042057">
    <property type="protein sequence ID" value="KAI3692186.1"/>
    <property type="molecule type" value="Genomic_DNA"/>
</dbReference>
<evidence type="ECO:0000313" key="2">
    <source>
        <dbReference type="Proteomes" id="UP001055879"/>
    </source>
</evidence>
<proteinExistence type="predicted"/>
<organism evidence="1 2">
    <name type="scientific">Arctium lappa</name>
    <name type="common">Greater burdock</name>
    <name type="synonym">Lappa major</name>
    <dbReference type="NCBI Taxonomy" id="4217"/>
    <lineage>
        <taxon>Eukaryota</taxon>
        <taxon>Viridiplantae</taxon>
        <taxon>Streptophyta</taxon>
        <taxon>Embryophyta</taxon>
        <taxon>Tracheophyta</taxon>
        <taxon>Spermatophyta</taxon>
        <taxon>Magnoliopsida</taxon>
        <taxon>eudicotyledons</taxon>
        <taxon>Gunneridae</taxon>
        <taxon>Pentapetalae</taxon>
        <taxon>asterids</taxon>
        <taxon>campanulids</taxon>
        <taxon>Asterales</taxon>
        <taxon>Asteraceae</taxon>
        <taxon>Carduoideae</taxon>
        <taxon>Cardueae</taxon>
        <taxon>Arctiinae</taxon>
        <taxon>Arctium</taxon>
    </lineage>
</organism>
<reference evidence="2" key="1">
    <citation type="journal article" date="2022" name="Mol. Ecol. Resour.">
        <title>The genomes of chicory, endive, great burdock and yacon provide insights into Asteraceae palaeo-polyploidization history and plant inulin production.</title>
        <authorList>
            <person name="Fan W."/>
            <person name="Wang S."/>
            <person name="Wang H."/>
            <person name="Wang A."/>
            <person name="Jiang F."/>
            <person name="Liu H."/>
            <person name="Zhao H."/>
            <person name="Xu D."/>
            <person name="Zhang Y."/>
        </authorList>
    </citation>
    <scope>NUCLEOTIDE SEQUENCE [LARGE SCALE GENOMIC DNA]</scope>
    <source>
        <strain evidence="2">cv. Niubang</strain>
    </source>
</reference>
<accession>A0ACB8Z487</accession>
<reference evidence="1 2" key="2">
    <citation type="journal article" date="2022" name="Mol. Ecol. Resour.">
        <title>The genomes of chicory, endive, great burdock and yacon provide insights into Asteraceae paleo-polyploidization history and plant inulin production.</title>
        <authorList>
            <person name="Fan W."/>
            <person name="Wang S."/>
            <person name="Wang H."/>
            <person name="Wang A."/>
            <person name="Jiang F."/>
            <person name="Liu H."/>
            <person name="Zhao H."/>
            <person name="Xu D."/>
            <person name="Zhang Y."/>
        </authorList>
    </citation>
    <scope>NUCLEOTIDE SEQUENCE [LARGE SCALE GENOMIC DNA]</scope>
    <source>
        <strain evidence="2">cv. Niubang</strain>
    </source>
</reference>
<sequence length="139" mass="15808">MIRLNKVRNFNPNLQEPGRVREVQDNLNSCLEKKVQTLEIVELNALLEMQKSVVHDQDGGIEEPILESSSIGDESSHTVQKMDESLADNKKVLDLELELDILNIILKEERLTHGETEEKALSLSTDLKLTKEKFLSITK</sequence>